<organism evidence="5 6">
    <name type="scientific">Phaeobacter gallaeciensis</name>
    <dbReference type="NCBI Taxonomy" id="60890"/>
    <lineage>
        <taxon>Bacteria</taxon>
        <taxon>Pseudomonadati</taxon>
        <taxon>Pseudomonadota</taxon>
        <taxon>Alphaproteobacteria</taxon>
        <taxon>Rhodobacterales</taxon>
        <taxon>Roseobacteraceae</taxon>
        <taxon>Phaeobacter</taxon>
    </lineage>
</organism>
<dbReference type="Gene3D" id="3.40.50.300">
    <property type="entry name" value="P-loop containing nucleotide triphosphate hydrolases"/>
    <property type="match status" value="1"/>
</dbReference>
<name>A0AAD0ECT0_9RHOB</name>
<evidence type="ECO:0000313" key="5">
    <source>
        <dbReference type="EMBL" id="ATF05793.1"/>
    </source>
</evidence>
<dbReference type="RefSeq" id="WP_024097162.1">
    <property type="nucleotide sequence ID" value="NZ_CP010588.1"/>
</dbReference>
<keyword evidence="2" id="KW-0547">Nucleotide-binding</keyword>
<dbReference type="Pfam" id="PF00005">
    <property type="entry name" value="ABC_tran"/>
    <property type="match status" value="1"/>
</dbReference>
<dbReference type="CDD" id="cd03255">
    <property type="entry name" value="ABC_MJ0796_LolCDE_FtsE"/>
    <property type="match status" value="1"/>
</dbReference>
<dbReference type="AlphaFoldDB" id="A0AAD0ECT0"/>
<dbReference type="GO" id="GO:0016887">
    <property type="term" value="F:ATP hydrolysis activity"/>
    <property type="evidence" value="ECO:0007669"/>
    <property type="project" value="InterPro"/>
</dbReference>
<dbReference type="PROSITE" id="PS00211">
    <property type="entry name" value="ABC_TRANSPORTER_1"/>
    <property type="match status" value="1"/>
</dbReference>
<dbReference type="PANTHER" id="PTHR24220:SF659">
    <property type="entry name" value="TRANSPORTER, PUTATIVE-RELATED"/>
    <property type="match status" value="1"/>
</dbReference>
<dbReference type="GO" id="GO:0005886">
    <property type="term" value="C:plasma membrane"/>
    <property type="evidence" value="ECO:0007669"/>
    <property type="project" value="TreeGrafter"/>
</dbReference>
<dbReference type="InterPro" id="IPR027417">
    <property type="entry name" value="P-loop_NTPase"/>
</dbReference>
<dbReference type="GO" id="GO:0005524">
    <property type="term" value="F:ATP binding"/>
    <property type="evidence" value="ECO:0007669"/>
    <property type="project" value="UniProtKB-KW"/>
</dbReference>
<dbReference type="Proteomes" id="UP000217545">
    <property type="component" value="Chromosome"/>
</dbReference>
<dbReference type="SMART" id="SM00382">
    <property type="entry name" value="AAA"/>
    <property type="match status" value="1"/>
</dbReference>
<proteinExistence type="predicted"/>
<evidence type="ECO:0000313" key="6">
    <source>
        <dbReference type="Proteomes" id="UP000217545"/>
    </source>
</evidence>
<dbReference type="InterPro" id="IPR015854">
    <property type="entry name" value="ABC_transpr_LolD-like"/>
</dbReference>
<feature type="domain" description="ABC transporter" evidence="4">
    <location>
        <begin position="2"/>
        <end position="234"/>
    </location>
</feature>
<accession>A0AAD0ECT0</accession>
<dbReference type="PANTHER" id="PTHR24220">
    <property type="entry name" value="IMPORT ATP-BINDING PROTEIN"/>
    <property type="match status" value="1"/>
</dbReference>
<keyword evidence="3" id="KW-0067">ATP-binding</keyword>
<gene>
    <name evidence="5" type="ORF">PhaeoP63_01718</name>
</gene>
<dbReference type="InterPro" id="IPR017911">
    <property type="entry name" value="MacB-like_ATP-bd"/>
</dbReference>
<protein>
    <submittedName>
        <fullName evidence="5">ABC-type antimicrobial peptide transport system, ATPase component</fullName>
    </submittedName>
</protein>
<evidence type="ECO:0000256" key="1">
    <source>
        <dbReference type="ARBA" id="ARBA00022448"/>
    </source>
</evidence>
<reference evidence="5 6" key="1">
    <citation type="journal article" date="2017" name="Front. Microbiol.">
        <title>Phaeobacter piscinae sp. nov., a species of the Roseobacter group and potential aquaculture probiont.</title>
        <authorList>
            <person name="Sonnenschein E.C."/>
            <person name="Phippen C.B.W."/>
            <person name="Nielsen K.F."/>
            <person name="Mateiu R.V."/>
            <person name="Melchiorsen J."/>
            <person name="Gram L."/>
            <person name="Overmann J."/>
            <person name="Freese H.M."/>
        </authorList>
    </citation>
    <scope>NUCLEOTIDE SEQUENCE [LARGE SCALE GENOMIC DNA]</scope>
    <source>
        <strain evidence="5 6">P63</strain>
    </source>
</reference>
<dbReference type="InterPro" id="IPR017871">
    <property type="entry name" value="ABC_transporter-like_CS"/>
</dbReference>
<dbReference type="GeneID" id="31846134"/>
<dbReference type="InterPro" id="IPR003439">
    <property type="entry name" value="ABC_transporter-like_ATP-bd"/>
</dbReference>
<dbReference type="EMBL" id="CP010784">
    <property type="protein sequence ID" value="ATF05793.1"/>
    <property type="molecule type" value="Genomic_DNA"/>
</dbReference>
<dbReference type="GO" id="GO:0022857">
    <property type="term" value="F:transmembrane transporter activity"/>
    <property type="evidence" value="ECO:0007669"/>
    <property type="project" value="TreeGrafter"/>
</dbReference>
<evidence type="ECO:0000259" key="4">
    <source>
        <dbReference type="PROSITE" id="PS50893"/>
    </source>
</evidence>
<evidence type="ECO:0000256" key="2">
    <source>
        <dbReference type="ARBA" id="ARBA00022741"/>
    </source>
</evidence>
<keyword evidence="1" id="KW-0813">Transport</keyword>
<evidence type="ECO:0000256" key="3">
    <source>
        <dbReference type="ARBA" id="ARBA00022840"/>
    </source>
</evidence>
<dbReference type="SUPFAM" id="SSF52540">
    <property type="entry name" value="P-loop containing nucleoside triphosphate hydrolases"/>
    <property type="match status" value="1"/>
</dbReference>
<dbReference type="PROSITE" id="PS50893">
    <property type="entry name" value="ABC_TRANSPORTER_2"/>
    <property type="match status" value="1"/>
</dbReference>
<sequence>MLIIEDVHKSYQGPSGDIPVLNGVSLHLAAGCSLALTGDSGSGKSTLLHLAAALDQSDSGRIMVDGISLEGLDDAGRAALRRQQVSLVFQQFNLVPALTVAQNISLHARLAGRVDPVWIKALTERLGLAELQGRYPEQLSGGQQQRVAIARALAMRPKLLLADEPTGNLDEGSSASVMALMLDLVRETGAALLLVTHSQAIASQLDQQRHLSNGRLDGDSLYERNSPDGILCEGKA</sequence>
<dbReference type="InterPro" id="IPR003593">
    <property type="entry name" value="AAA+_ATPase"/>
</dbReference>